<reference evidence="1" key="1">
    <citation type="journal article" date="2015" name="Nature">
        <title>Complex archaea that bridge the gap between prokaryotes and eukaryotes.</title>
        <authorList>
            <person name="Spang A."/>
            <person name="Saw J.H."/>
            <person name="Jorgensen S.L."/>
            <person name="Zaremba-Niedzwiedzka K."/>
            <person name="Martijn J."/>
            <person name="Lind A.E."/>
            <person name="van Eijk R."/>
            <person name="Schleper C."/>
            <person name="Guy L."/>
            <person name="Ettema T.J."/>
        </authorList>
    </citation>
    <scope>NUCLEOTIDE SEQUENCE</scope>
</reference>
<comment type="caution">
    <text evidence="1">The sequence shown here is derived from an EMBL/GenBank/DDBJ whole genome shotgun (WGS) entry which is preliminary data.</text>
</comment>
<dbReference type="AlphaFoldDB" id="A0A0F9BM49"/>
<proteinExistence type="predicted"/>
<gene>
    <name evidence="1" type="ORF">LCGC14_2430780</name>
</gene>
<sequence>MQSKSLILNFFEALTNLIRVLFKNTSEQPSPRDFIKRHQIFWNEDEGSITIHGIKGRVRIPEIADTNSMDGLLDYGHNVLLVEEFD</sequence>
<evidence type="ECO:0000313" key="1">
    <source>
        <dbReference type="EMBL" id="KKL22895.1"/>
    </source>
</evidence>
<protein>
    <submittedName>
        <fullName evidence="1">Uncharacterized protein</fullName>
    </submittedName>
</protein>
<organism evidence="1">
    <name type="scientific">marine sediment metagenome</name>
    <dbReference type="NCBI Taxonomy" id="412755"/>
    <lineage>
        <taxon>unclassified sequences</taxon>
        <taxon>metagenomes</taxon>
        <taxon>ecological metagenomes</taxon>
    </lineage>
</organism>
<accession>A0A0F9BM49</accession>
<dbReference type="EMBL" id="LAZR01037170">
    <property type="protein sequence ID" value="KKL22895.1"/>
    <property type="molecule type" value="Genomic_DNA"/>
</dbReference>
<feature type="non-terminal residue" evidence="1">
    <location>
        <position position="86"/>
    </location>
</feature>
<name>A0A0F9BM49_9ZZZZ</name>